<protein>
    <recommendedName>
        <fullName evidence="4">Transposase</fullName>
    </recommendedName>
</protein>
<sequence length="106" mass="11423">MITADALHCQRDHVTYLAQRGAHWIFTAKGNQPTVHQQLAGLPWRLVPVDRTTDRGHGRREIRTTITSPTDGGTSLTAAIPIRHADPSASPARVNAAVKADSPGGR</sequence>
<proteinExistence type="predicted"/>
<accession>A0A919PRW2</accession>
<feature type="region of interest" description="Disordered" evidence="1">
    <location>
        <begin position="85"/>
        <end position="106"/>
    </location>
</feature>
<comment type="caution">
    <text evidence="2">The sequence shown here is derived from an EMBL/GenBank/DDBJ whole genome shotgun (WGS) entry which is preliminary data.</text>
</comment>
<evidence type="ECO:0008006" key="4">
    <source>
        <dbReference type="Google" id="ProtNLM"/>
    </source>
</evidence>
<gene>
    <name evidence="2" type="ORF">Dsi01nite_070200</name>
</gene>
<evidence type="ECO:0000256" key="1">
    <source>
        <dbReference type="SAM" id="MobiDB-lite"/>
    </source>
</evidence>
<keyword evidence="3" id="KW-1185">Reference proteome</keyword>
<evidence type="ECO:0000313" key="2">
    <source>
        <dbReference type="EMBL" id="GIG48979.1"/>
    </source>
</evidence>
<evidence type="ECO:0000313" key="3">
    <source>
        <dbReference type="Proteomes" id="UP000660611"/>
    </source>
</evidence>
<name>A0A919PRW2_9ACTN</name>
<dbReference type="AlphaFoldDB" id="A0A919PRW2"/>
<reference evidence="2" key="1">
    <citation type="submission" date="2021-01" db="EMBL/GenBank/DDBJ databases">
        <title>Whole genome shotgun sequence of Dactylosporangium siamense NBRC 106093.</title>
        <authorList>
            <person name="Komaki H."/>
            <person name="Tamura T."/>
        </authorList>
    </citation>
    <scope>NUCLEOTIDE SEQUENCE</scope>
    <source>
        <strain evidence="2">NBRC 106093</strain>
    </source>
</reference>
<dbReference type="RefSeq" id="WP_373318892.1">
    <property type="nucleotide sequence ID" value="NZ_BAAAVW010000020.1"/>
</dbReference>
<dbReference type="Proteomes" id="UP000660611">
    <property type="component" value="Unassembled WGS sequence"/>
</dbReference>
<dbReference type="EMBL" id="BONQ01000110">
    <property type="protein sequence ID" value="GIG48979.1"/>
    <property type="molecule type" value="Genomic_DNA"/>
</dbReference>
<organism evidence="2 3">
    <name type="scientific">Dactylosporangium siamense</name>
    <dbReference type="NCBI Taxonomy" id="685454"/>
    <lineage>
        <taxon>Bacteria</taxon>
        <taxon>Bacillati</taxon>
        <taxon>Actinomycetota</taxon>
        <taxon>Actinomycetes</taxon>
        <taxon>Micromonosporales</taxon>
        <taxon>Micromonosporaceae</taxon>
        <taxon>Dactylosporangium</taxon>
    </lineage>
</organism>